<accession>A0A8H3EK56</accession>
<dbReference type="GO" id="GO:0051301">
    <property type="term" value="P:cell division"/>
    <property type="evidence" value="ECO:0007669"/>
    <property type="project" value="UniProtKB-KW"/>
</dbReference>
<dbReference type="GO" id="GO:0005680">
    <property type="term" value="C:anaphase-promoting complex"/>
    <property type="evidence" value="ECO:0007669"/>
    <property type="project" value="InterPro"/>
</dbReference>
<dbReference type="Pfam" id="PF12894">
    <property type="entry name" value="ANAPC4_WD40"/>
    <property type="match status" value="1"/>
</dbReference>
<dbReference type="InterPro" id="IPR036322">
    <property type="entry name" value="WD40_repeat_dom_sf"/>
</dbReference>
<dbReference type="InterPro" id="IPR024790">
    <property type="entry name" value="APC4_long_dom"/>
</dbReference>
<dbReference type="InterPro" id="IPR015943">
    <property type="entry name" value="WD40/YVTN_repeat-like_dom_sf"/>
</dbReference>
<evidence type="ECO:0000313" key="8">
    <source>
        <dbReference type="EMBL" id="CAF9906749.1"/>
    </source>
</evidence>
<feature type="domain" description="Anaphase-promoting complex subunit 4-like WD40" evidence="6">
    <location>
        <begin position="20"/>
        <end position="110"/>
    </location>
</feature>
<dbReference type="Gene3D" id="2.130.10.10">
    <property type="entry name" value="YVTN repeat-like/Quinoprotein amine dehydrogenase"/>
    <property type="match status" value="1"/>
</dbReference>
<evidence type="ECO:0000256" key="3">
    <source>
        <dbReference type="ARBA" id="ARBA00022776"/>
    </source>
</evidence>
<organism evidence="8 9">
    <name type="scientific">Gomphillus americanus</name>
    <dbReference type="NCBI Taxonomy" id="1940652"/>
    <lineage>
        <taxon>Eukaryota</taxon>
        <taxon>Fungi</taxon>
        <taxon>Dikarya</taxon>
        <taxon>Ascomycota</taxon>
        <taxon>Pezizomycotina</taxon>
        <taxon>Lecanoromycetes</taxon>
        <taxon>OSLEUM clade</taxon>
        <taxon>Ostropomycetidae</taxon>
        <taxon>Ostropales</taxon>
        <taxon>Graphidaceae</taxon>
        <taxon>Gomphilloideae</taxon>
        <taxon>Gomphillus</taxon>
    </lineage>
</organism>
<evidence type="ECO:0000259" key="7">
    <source>
        <dbReference type="Pfam" id="PF12896"/>
    </source>
</evidence>
<dbReference type="Pfam" id="PF12896">
    <property type="entry name" value="ANAPC4"/>
    <property type="match status" value="1"/>
</dbReference>
<dbReference type="SUPFAM" id="SSF50978">
    <property type="entry name" value="WD40 repeat-like"/>
    <property type="match status" value="1"/>
</dbReference>
<dbReference type="AlphaFoldDB" id="A0A8H3EK56"/>
<feature type="domain" description="Anaphase-promoting complex subunit 4 long" evidence="7">
    <location>
        <begin position="262"/>
        <end position="462"/>
    </location>
</feature>
<dbReference type="OrthoDB" id="2110451at2759"/>
<dbReference type="GO" id="GO:0070979">
    <property type="term" value="P:protein K11-linked ubiquitination"/>
    <property type="evidence" value="ECO:0007669"/>
    <property type="project" value="TreeGrafter"/>
</dbReference>
<evidence type="ECO:0000256" key="1">
    <source>
        <dbReference type="ARBA" id="ARBA00016067"/>
    </source>
</evidence>
<keyword evidence="5" id="KW-0131">Cell cycle</keyword>
<name>A0A8H3EK56_9LECA</name>
<dbReference type="GO" id="GO:0034399">
    <property type="term" value="C:nuclear periphery"/>
    <property type="evidence" value="ECO:0007669"/>
    <property type="project" value="TreeGrafter"/>
</dbReference>
<sequence>MLTLLGDKLVPSGIKDNLLALCPTMDLLAVASKENQVYVFRVNGEIVFGIAKNRIEGQVTQLRWKPNGRLLAVGFDSGILLLMNTHTGGIVQKLQITKTGESLIRYLAWGLSLTDTSITRHQIQAENSKITLESLLDQVFQDTSVELPPDLPAELAALDVETLLPKMSPIPAMNRDEDLFSTRASLDSLFHGTKKENQESIDALLIGLDHGQVQLKVYDTFSLGHFSMPNTNMAMIRHTSHPFASTHALLWKSRLVDNFTVHLQALDIRPITDAGRYLSLIASKTTQLQNLLRYLNLAQQQIVNEFKNSQDLPKKFMRNAEESLQEHDHCSLVDAMFHLAATGHCFNTMKEWLVDDLGERGQKRWEKAATTGYENIRQYTHENLLPGLQRFGVLMSRLQGLSKFQESSVTLGIETQDLDQIFDTLNCLNLLGHCILIYTSCELREATAFAAWIKREIDIQATDPTSTTAEEHLETDIISDYPKVFQYIRGAMLNSQLYEFLDLEVDSQRPSWEPAKEGSVLYEHYKAHVKKIRDGELCDKKLPGLATLLSYLNTQCTEVFAKISAAQGRKVRLGDMLLLGENLYHTDMIMIPETDLPTGQQTNVYVAKMQKSKPSIVTITRITLSIVNGISSVEALGAASIHLARGGQVQDIKFADAHDMIIVVSENAQSQLLFVRFKEGSIGSEGLLYSSVSAANEPGAQNDFSDRIAQEACRKHVFPSSQHPWEVGCIEVNGRQGRRMLCVVSMDNLRYALFDLDSWQHTEERDGGEEEI</sequence>
<keyword evidence="3" id="KW-0498">Mitosis</keyword>
<evidence type="ECO:0000313" key="9">
    <source>
        <dbReference type="Proteomes" id="UP000664169"/>
    </source>
</evidence>
<dbReference type="InterPro" id="IPR024789">
    <property type="entry name" value="APC4"/>
</dbReference>
<reference evidence="8" key="1">
    <citation type="submission" date="2021-03" db="EMBL/GenBank/DDBJ databases">
        <authorList>
            <person name="Tagirdzhanova G."/>
        </authorList>
    </citation>
    <scope>NUCLEOTIDE SEQUENCE</scope>
</reference>
<evidence type="ECO:0000256" key="4">
    <source>
        <dbReference type="ARBA" id="ARBA00022786"/>
    </source>
</evidence>
<gene>
    <name evidence="8" type="ORF">GOMPHAMPRED_004908</name>
</gene>
<comment type="caution">
    <text evidence="8">The sequence shown here is derived from an EMBL/GenBank/DDBJ whole genome shotgun (WGS) entry which is preliminary data.</text>
</comment>
<evidence type="ECO:0000259" key="6">
    <source>
        <dbReference type="Pfam" id="PF12894"/>
    </source>
</evidence>
<evidence type="ECO:0000256" key="2">
    <source>
        <dbReference type="ARBA" id="ARBA00022618"/>
    </source>
</evidence>
<dbReference type="PANTHER" id="PTHR13260:SF0">
    <property type="entry name" value="ANAPHASE-PROMOTING COMPLEX SUBUNIT 4"/>
    <property type="match status" value="1"/>
</dbReference>
<dbReference type="InterPro" id="IPR024977">
    <property type="entry name" value="Apc4-like_WD40_dom"/>
</dbReference>
<dbReference type="GO" id="GO:0031145">
    <property type="term" value="P:anaphase-promoting complex-dependent catabolic process"/>
    <property type="evidence" value="ECO:0007669"/>
    <property type="project" value="InterPro"/>
</dbReference>
<dbReference type="Proteomes" id="UP000664169">
    <property type="component" value="Unassembled WGS sequence"/>
</dbReference>
<proteinExistence type="predicted"/>
<keyword evidence="4" id="KW-0833">Ubl conjugation pathway</keyword>
<protein>
    <recommendedName>
        <fullName evidence="1">Anaphase-promoting complex subunit 4</fullName>
    </recommendedName>
</protein>
<keyword evidence="2" id="KW-0132">Cell division</keyword>
<dbReference type="PANTHER" id="PTHR13260">
    <property type="entry name" value="ANAPHASE PROMOTING COMPLEX SUBUNIT 4 APC4"/>
    <property type="match status" value="1"/>
</dbReference>
<evidence type="ECO:0000256" key="5">
    <source>
        <dbReference type="ARBA" id="ARBA00023306"/>
    </source>
</evidence>
<keyword evidence="9" id="KW-1185">Reference proteome</keyword>
<dbReference type="EMBL" id="CAJPDQ010000003">
    <property type="protein sequence ID" value="CAF9906749.1"/>
    <property type="molecule type" value="Genomic_DNA"/>
</dbReference>